<organism evidence="3 4">
    <name type="scientific">Xanthomonas oryzae pv. oryzae (strain KACC10331 / KXO85)</name>
    <dbReference type="NCBI Taxonomy" id="291331"/>
    <lineage>
        <taxon>Bacteria</taxon>
        <taxon>Pseudomonadati</taxon>
        <taxon>Pseudomonadota</taxon>
        <taxon>Gammaproteobacteria</taxon>
        <taxon>Lysobacterales</taxon>
        <taxon>Lysobacteraceae</taxon>
        <taxon>Xanthomonas</taxon>
    </lineage>
</organism>
<feature type="region of interest" description="Disordered" evidence="1">
    <location>
        <begin position="288"/>
        <end position="317"/>
    </location>
</feature>
<sequence length="317" mass="34144">MPTAGLCACPTQSQPRCKQPLLNFADVRYLFADRQQAGTICPAHRPGPGTGARRAGPDRQRRQSGRADLPFAALAQLGRFLLLRRPRAGGGAFPGSAGVRAHSAGQRRVRRGCEYPAEPAHRGCGCVPRAYRLRFGIALGAGNSTCQRRYADRRAGPGQPGAGPLRCRRPTWPGSNRAAICGRAGVTTERMRNIGPKSAAWLRQVGLRTRQDLQEVGAVGAFVKVRRAGFKPSLNLLYSLEGALADCHWQDVPEARRHALLAEYEAASALLPVRGRAVGGPVETVHYARADNDDTHGDADTTPDFDDVADADQARDD</sequence>
<dbReference type="AlphaFoldDB" id="Q5H4V1"/>
<gene>
    <name evidence="3" type="ordered locus">XOO0765</name>
</gene>
<dbReference type="KEGG" id="xoo:XOO0765"/>
<dbReference type="STRING" id="291331.XOO0765"/>
<feature type="compositionally biased region" description="Basic and acidic residues" evidence="1">
    <location>
        <begin position="288"/>
        <end position="299"/>
    </location>
</feature>
<feature type="domain" description="TfoX C-terminal" evidence="2">
    <location>
        <begin position="190"/>
        <end position="263"/>
    </location>
</feature>
<evidence type="ECO:0000313" key="3">
    <source>
        <dbReference type="EMBL" id="AAW74019.1"/>
    </source>
</evidence>
<evidence type="ECO:0000256" key="1">
    <source>
        <dbReference type="SAM" id="MobiDB-lite"/>
    </source>
</evidence>
<dbReference type="EMBL" id="AE013598">
    <property type="protein sequence ID" value="AAW74019.1"/>
    <property type="molecule type" value="Genomic_DNA"/>
</dbReference>
<name>Q5H4V1_XANOR</name>
<dbReference type="InterPro" id="IPR007077">
    <property type="entry name" value="TfoX_C"/>
</dbReference>
<feature type="region of interest" description="Disordered" evidence="1">
    <location>
        <begin position="40"/>
        <end position="67"/>
    </location>
</feature>
<dbReference type="PANTHER" id="PTHR36121:SF1">
    <property type="entry name" value="PROTEIN SXY"/>
    <property type="match status" value="1"/>
</dbReference>
<dbReference type="Gene3D" id="1.10.150.20">
    <property type="entry name" value="5' to 3' exonuclease, C-terminal subdomain"/>
    <property type="match status" value="1"/>
</dbReference>
<proteinExistence type="predicted"/>
<dbReference type="Pfam" id="PF04994">
    <property type="entry name" value="TfoX_C"/>
    <property type="match status" value="1"/>
</dbReference>
<keyword evidence="4" id="KW-1185">Reference proteome</keyword>
<evidence type="ECO:0000313" key="4">
    <source>
        <dbReference type="Proteomes" id="UP000006735"/>
    </source>
</evidence>
<accession>Q5H4V1</accession>
<dbReference type="InterPro" id="IPR047525">
    <property type="entry name" value="TfoX-like"/>
</dbReference>
<reference evidence="3 4" key="1">
    <citation type="journal article" date="2005" name="Nucleic Acids Res.">
        <title>The genome sequence of Xanthomonas oryzae pathovar oryzae KACC10331, the bacterial blight pathogen of rice.</title>
        <authorList>
            <person name="Lee B.M."/>
            <person name="Park Y.J."/>
            <person name="Park D.S."/>
            <person name="Kang H.W."/>
            <person name="Kim J.G."/>
            <person name="Song E.S."/>
            <person name="Park I.C."/>
            <person name="Yoon U.H."/>
            <person name="Hahn J.H."/>
            <person name="Koo B.S."/>
            <person name="Lee G.B."/>
            <person name="Kim H."/>
            <person name="Park H.S."/>
            <person name="Yoon K.O."/>
            <person name="Kim J.H."/>
            <person name="Jung C.H."/>
            <person name="Koh N.H."/>
            <person name="Seo J.S."/>
            <person name="Go S.J."/>
        </authorList>
    </citation>
    <scope>NUCLEOTIDE SEQUENCE [LARGE SCALE GENOMIC DNA]</scope>
    <source>
        <strain evidence="4">KACC10331 / KXO85</strain>
    </source>
</reference>
<evidence type="ECO:0000259" key="2">
    <source>
        <dbReference type="Pfam" id="PF04994"/>
    </source>
</evidence>
<dbReference type="HOGENOM" id="CLU_877017_0_0_6"/>
<feature type="compositionally biased region" description="Low complexity" evidence="1">
    <location>
        <begin position="42"/>
        <end position="54"/>
    </location>
</feature>
<dbReference type="Proteomes" id="UP000006735">
    <property type="component" value="Chromosome"/>
</dbReference>
<dbReference type="PANTHER" id="PTHR36121">
    <property type="entry name" value="PROTEIN SXY"/>
    <property type="match status" value="1"/>
</dbReference>
<protein>
    <recommendedName>
        <fullName evidence="2">TfoX C-terminal domain-containing protein</fullName>
    </recommendedName>
</protein>
<feature type="compositionally biased region" description="Acidic residues" evidence="1">
    <location>
        <begin position="301"/>
        <end position="310"/>
    </location>
</feature>